<dbReference type="PANTHER" id="PTHR34353:SF2">
    <property type="entry name" value="CRISPR-ASSOCIATED ENDONUCLEASE CAS1 1"/>
    <property type="match status" value="1"/>
</dbReference>
<dbReference type="GO" id="GO:0003677">
    <property type="term" value="F:DNA binding"/>
    <property type="evidence" value="ECO:0007669"/>
    <property type="project" value="UniProtKB-KW"/>
</dbReference>
<keyword evidence="6 10" id="KW-0051">Antiviral defense</keyword>
<dbReference type="CDD" id="cd09634">
    <property type="entry name" value="Cas1_I-II-III"/>
    <property type="match status" value="1"/>
</dbReference>
<dbReference type="AlphaFoldDB" id="A0A2H5Y4A9"/>
<accession>A0A2H5Y4A9</accession>
<evidence type="ECO:0000256" key="1">
    <source>
        <dbReference type="ARBA" id="ARBA00022722"/>
    </source>
</evidence>
<evidence type="ECO:0000313" key="11">
    <source>
        <dbReference type="EMBL" id="GBD08283.1"/>
    </source>
</evidence>
<dbReference type="Proteomes" id="UP000236642">
    <property type="component" value="Unassembled WGS sequence"/>
</dbReference>
<keyword evidence="8 10" id="KW-0464">Manganese</keyword>
<evidence type="ECO:0000256" key="10">
    <source>
        <dbReference type="HAMAP-Rule" id="MF_01470"/>
    </source>
</evidence>
<dbReference type="InterPro" id="IPR050646">
    <property type="entry name" value="Cas1"/>
</dbReference>
<keyword evidence="7 10" id="KW-0238">DNA-binding</keyword>
<evidence type="ECO:0000256" key="9">
    <source>
        <dbReference type="ARBA" id="ARBA00038592"/>
    </source>
</evidence>
<dbReference type="Pfam" id="PF01867">
    <property type="entry name" value="Cas_Cas1"/>
    <property type="match status" value="1"/>
</dbReference>
<dbReference type="EC" id="3.1.-.-" evidence="10"/>
<evidence type="ECO:0000256" key="3">
    <source>
        <dbReference type="ARBA" id="ARBA00022759"/>
    </source>
</evidence>
<dbReference type="GO" id="GO:0004519">
    <property type="term" value="F:endonuclease activity"/>
    <property type="evidence" value="ECO:0007669"/>
    <property type="project" value="UniProtKB-UniRule"/>
</dbReference>
<evidence type="ECO:0000313" key="12">
    <source>
        <dbReference type="Proteomes" id="UP000236642"/>
    </source>
</evidence>
<evidence type="ECO:0000256" key="2">
    <source>
        <dbReference type="ARBA" id="ARBA00022723"/>
    </source>
</evidence>
<evidence type="ECO:0000256" key="5">
    <source>
        <dbReference type="ARBA" id="ARBA00022842"/>
    </source>
</evidence>
<evidence type="ECO:0000256" key="7">
    <source>
        <dbReference type="ARBA" id="ARBA00023125"/>
    </source>
</evidence>
<dbReference type="HAMAP" id="MF_01470">
    <property type="entry name" value="Cas1"/>
    <property type="match status" value="1"/>
</dbReference>
<sequence>MPMLYLTEQGAVLGREGDRLIVRKGEEVLLRVPAFRVEGVWVFGGVQLTTPAIGLLLAHRIEVAFFTVEGRLKGRLTPILSRNARLRLRQFERYVDESFRREMAARVVAAKLENARRLLMRYARTYPDPDWERLRMALEQRIAQAREAPDRMALRGIEGSGSAIYFEAFRRMVRGEFPFEGRRRRPPRDPINAMLSLGYALLTGELIGKIAACGLDPYIGFYHEVRDGRPALALDLAEEFRHAAVDRLVLSLVNRRMFGWEDFEERAEDGAVLLRPEALRRYLAAYEAFMRRPSGDRPSLRACLDEQVRRLARAIGSGSPYIPFEMEG</sequence>
<keyword evidence="5 10" id="KW-0460">Magnesium</keyword>
<gene>
    <name evidence="11" type="primary">cas1_1</name>
    <name evidence="10" type="synonym">cas1</name>
    <name evidence="11" type="ORF">HRbin22_00516</name>
</gene>
<keyword evidence="4 10" id="KW-0378">Hydrolase</keyword>
<dbReference type="EMBL" id="BEHY01000007">
    <property type="protein sequence ID" value="GBD08283.1"/>
    <property type="molecule type" value="Genomic_DNA"/>
</dbReference>
<dbReference type="NCBIfam" id="TIGR00287">
    <property type="entry name" value="cas1"/>
    <property type="match status" value="1"/>
</dbReference>
<dbReference type="GO" id="GO:0046872">
    <property type="term" value="F:metal ion binding"/>
    <property type="evidence" value="ECO:0007669"/>
    <property type="project" value="UniProtKB-UniRule"/>
</dbReference>
<evidence type="ECO:0000256" key="6">
    <source>
        <dbReference type="ARBA" id="ARBA00023118"/>
    </source>
</evidence>
<dbReference type="GO" id="GO:0043571">
    <property type="term" value="P:maintenance of CRISPR repeat elements"/>
    <property type="evidence" value="ECO:0007669"/>
    <property type="project" value="UniProtKB-UniRule"/>
</dbReference>
<protein>
    <recommendedName>
        <fullName evidence="10">CRISPR-associated endonuclease Cas1</fullName>
        <ecNumber evidence="10">3.1.-.-</ecNumber>
    </recommendedName>
</protein>
<name>A0A2H5Y4A9_9CHLR</name>
<feature type="binding site" evidence="10">
    <location>
        <position position="238"/>
    </location>
    <ligand>
        <name>Mn(2+)</name>
        <dbReference type="ChEBI" id="CHEBI:29035"/>
    </ligand>
</feature>
<evidence type="ECO:0000256" key="4">
    <source>
        <dbReference type="ARBA" id="ARBA00022801"/>
    </source>
</evidence>
<comment type="similarity">
    <text evidence="10">Belongs to the CRISPR-associated endonuclease Cas1 family.</text>
</comment>
<dbReference type="InterPro" id="IPR042211">
    <property type="entry name" value="CRISPR-assoc_Cas1_N"/>
</dbReference>
<reference evidence="12" key="1">
    <citation type="submission" date="2017-09" db="EMBL/GenBank/DDBJ databases">
        <title>Metaegenomics of thermophilic ammonia-oxidizing enrichment culture.</title>
        <authorList>
            <person name="Kato S."/>
            <person name="Suzuki K."/>
        </authorList>
    </citation>
    <scope>NUCLEOTIDE SEQUENCE [LARGE SCALE GENOMIC DNA]</scope>
</reference>
<keyword evidence="3 10" id="KW-0255">Endonuclease</keyword>
<dbReference type="PANTHER" id="PTHR34353">
    <property type="entry name" value="CRISPR-ASSOCIATED ENDONUCLEASE CAS1 1"/>
    <property type="match status" value="1"/>
</dbReference>
<comment type="subunit">
    <text evidence="9 10">Homodimer, forms a heterotetramer with a Cas2 homodimer.</text>
</comment>
<feature type="binding site" evidence="10">
    <location>
        <position position="158"/>
    </location>
    <ligand>
        <name>Mn(2+)</name>
        <dbReference type="ChEBI" id="CHEBI:29035"/>
    </ligand>
</feature>
<comment type="function">
    <text evidence="10">CRISPR (clustered regularly interspaced short palindromic repeat), is an adaptive immune system that provides protection against mobile genetic elements (viruses, transposable elements and conjugative plasmids). CRISPR clusters contain spacers, sequences complementary to antecedent mobile elements, and target invading nucleic acids. CRISPR clusters are transcribed and processed into CRISPR RNA (crRNA). Acts as a dsDNA endonuclease. Involved in the integration of spacer DNA into the CRISPR cassette.</text>
</comment>
<feature type="binding site" evidence="10">
    <location>
        <position position="223"/>
    </location>
    <ligand>
        <name>Mn(2+)</name>
        <dbReference type="ChEBI" id="CHEBI:29035"/>
    </ligand>
</feature>
<dbReference type="Gene3D" id="1.20.120.920">
    <property type="entry name" value="CRISPR-associated endonuclease Cas1, C-terminal domain"/>
    <property type="match status" value="1"/>
</dbReference>
<comment type="caution">
    <text evidence="11">The sequence shown here is derived from an EMBL/GenBank/DDBJ whole genome shotgun (WGS) entry which is preliminary data.</text>
</comment>
<comment type="cofactor">
    <cofactor evidence="10">
        <name>Mg(2+)</name>
        <dbReference type="ChEBI" id="CHEBI:18420"/>
    </cofactor>
    <cofactor evidence="10">
        <name>Mn(2+)</name>
        <dbReference type="ChEBI" id="CHEBI:29035"/>
    </cofactor>
</comment>
<dbReference type="InterPro" id="IPR002729">
    <property type="entry name" value="CRISPR-assoc_Cas1"/>
</dbReference>
<keyword evidence="2 10" id="KW-0479">Metal-binding</keyword>
<dbReference type="GO" id="GO:0051607">
    <property type="term" value="P:defense response to virus"/>
    <property type="evidence" value="ECO:0007669"/>
    <property type="project" value="UniProtKB-UniRule"/>
</dbReference>
<dbReference type="Gene3D" id="3.100.10.20">
    <property type="entry name" value="CRISPR-associated endonuclease Cas1, N-terminal domain"/>
    <property type="match status" value="1"/>
</dbReference>
<dbReference type="GO" id="GO:0016787">
    <property type="term" value="F:hydrolase activity"/>
    <property type="evidence" value="ECO:0007669"/>
    <property type="project" value="UniProtKB-KW"/>
</dbReference>
<proteinExistence type="inferred from homology"/>
<keyword evidence="1 10" id="KW-0540">Nuclease</keyword>
<evidence type="ECO:0000256" key="8">
    <source>
        <dbReference type="ARBA" id="ARBA00023211"/>
    </source>
</evidence>
<organism evidence="11 12">
    <name type="scientific">Candidatus Thermoflexus japonica</name>
    <dbReference type="NCBI Taxonomy" id="2035417"/>
    <lineage>
        <taxon>Bacteria</taxon>
        <taxon>Bacillati</taxon>
        <taxon>Chloroflexota</taxon>
        <taxon>Thermoflexia</taxon>
        <taxon>Thermoflexales</taxon>
        <taxon>Thermoflexaceae</taxon>
        <taxon>Thermoflexus</taxon>
    </lineage>
</organism>
<dbReference type="InterPro" id="IPR042206">
    <property type="entry name" value="CRISPR-assoc_Cas1_C"/>
</dbReference>